<accession>A0ABW7QGH2</accession>
<organism evidence="2 3">
    <name type="scientific">Microbacterium alkaliflavum</name>
    <dbReference type="NCBI Taxonomy" id="3248839"/>
    <lineage>
        <taxon>Bacteria</taxon>
        <taxon>Bacillati</taxon>
        <taxon>Actinomycetota</taxon>
        <taxon>Actinomycetes</taxon>
        <taxon>Micrococcales</taxon>
        <taxon>Microbacteriaceae</taxon>
        <taxon>Microbacterium</taxon>
    </lineage>
</organism>
<feature type="region of interest" description="Disordered" evidence="1">
    <location>
        <begin position="1"/>
        <end position="41"/>
    </location>
</feature>
<dbReference type="Proteomes" id="UP001610861">
    <property type="component" value="Unassembled WGS sequence"/>
</dbReference>
<keyword evidence="3" id="KW-1185">Reference proteome</keyword>
<name>A0ABW7QGH2_9MICO</name>
<dbReference type="RefSeq" id="WP_397558668.1">
    <property type="nucleotide sequence ID" value="NZ_JBIQWL010000019.1"/>
</dbReference>
<protein>
    <recommendedName>
        <fullName evidence="4">DUF4157 domain-containing protein</fullName>
    </recommendedName>
</protein>
<evidence type="ECO:0000256" key="1">
    <source>
        <dbReference type="SAM" id="MobiDB-lite"/>
    </source>
</evidence>
<reference evidence="2 3" key="1">
    <citation type="submission" date="2024-09" db="EMBL/GenBank/DDBJ databases">
        <authorList>
            <person name="Pan X."/>
        </authorList>
    </citation>
    <scope>NUCLEOTIDE SEQUENCE [LARGE SCALE GENOMIC DNA]</scope>
    <source>
        <strain evidence="2 3">B2969</strain>
    </source>
</reference>
<evidence type="ECO:0008006" key="4">
    <source>
        <dbReference type="Google" id="ProtNLM"/>
    </source>
</evidence>
<evidence type="ECO:0000313" key="2">
    <source>
        <dbReference type="EMBL" id="MFH8253243.1"/>
    </source>
</evidence>
<feature type="compositionally biased region" description="Basic and acidic residues" evidence="1">
    <location>
        <begin position="1"/>
        <end position="10"/>
    </location>
</feature>
<proteinExistence type="predicted"/>
<evidence type="ECO:0000313" key="3">
    <source>
        <dbReference type="Proteomes" id="UP001610861"/>
    </source>
</evidence>
<gene>
    <name evidence="2" type="ORF">ACH3VR_22950</name>
</gene>
<sequence length="315" mass="34410">MEDASFEARSRPVARSSQSPELGSCSDRAQRAEPSSGGAMPERLLGLQRSAGNGAVSGMLARSSPDAFLAADRPVPVQRVIYPTVNALLSVAAGGGLPFQINTLSSELRALWSEAESVLPLTDVRITAGLGRVAQAGVNNNPPPTYVLDYDPHHQPDQNFLYSSILHELVHVSTDMRYRKNGVIYPFLNLNLPPGLGAAAVGPELVAQQQVLDQNIQDAIAVVNADGALPAALHAHVLDRLQNYAGPMPDVHYDTVLADVLSYMELNNVNTGPTFRFVSRMLRECRDRRSVEPWWGTKRARRVERGAASWQVWKW</sequence>
<comment type="caution">
    <text evidence="2">The sequence shown here is derived from an EMBL/GenBank/DDBJ whole genome shotgun (WGS) entry which is preliminary data.</text>
</comment>
<dbReference type="EMBL" id="JBIQWL010000019">
    <property type="protein sequence ID" value="MFH8253243.1"/>
    <property type="molecule type" value="Genomic_DNA"/>
</dbReference>